<dbReference type="RefSeq" id="XP_038973697.1">
    <property type="nucleotide sequence ID" value="XM_039117769.1"/>
</dbReference>
<feature type="coiled-coil region" evidence="1">
    <location>
        <begin position="156"/>
        <end position="183"/>
    </location>
</feature>
<dbReference type="AlphaFoldDB" id="A0A8B8ZHQ4"/>
<dbReference type="OrthoDB" id="763901at2759"/>
<evidence type="ECO:0000313" key="12">
    <source>
        <dbReference type="RefSeq" id="XP_038973695.1"/>
    </source>
</evidence>
<evidence type="ECO:0000256" key="1">
    <source>
        <dbReference type="SAM" id="Coils"/>
    </source>
</evidence>
<dbReference type="RefSeq" id="XP_038973691.1">
    <property type="nucleotide sequence ID" value="XM_039117763.1"/>
</dbReference>
<dbReference type="RefSeq" id="XP_008791377.1">
    <property type="nucleotide sequence ID" value="XM_008793155.3"/>
</dbReference>
<dbReference type="RefSeq" id="XP_038973693.1">
    <property type="nucleotide sequence ID" value="XM_039117765.1"/>
</dbReference>
<dbReference type="RefSeq" id="XP_038973692.1">
    <property type="nucleotide sequence ID" value="XM_039117764.1"/>
</dbReference>
<evidence type="ECO:0000313" key="13">
    <source>
        <dbReference type="RefSeq" id="XP_038973696.1"/>
    </source>
</evidence>
<dbReference type="PANTHER" id="PTHR36001">
    <property type="entry name" value="CTAGE FAMILY PROTEIN-RELATED"/>
    <property type="match status" value="1"/>
</dbReference>
<protein>
    <submittedName>
        <fullName evidence="3 4">Uncharacterized protein LOC103708303 isoform X1</fullName>
    </submittedName>
</protein>
<evidence type="ECO:0000313" key="17">
    <source>
        <dbReference type="RefSeq" id="XP_038973700.1"/>
    </source>
</evidence>
<dbReference type="RefSeq" id="XP_008791375.1">
    <property type="nucleotide sequence ID" value="XM_008793153.3"/>
</dbReference>
<organism evidence="2 17">
    <name type="scientific">Phoenix dactylifera</name>
    <name type="common">Date palm</name>
    <dbReference type="NCBI Taxonomy" id="42345"/>
    <lineage>
        <taxon>Eukaryota</taxon>
        <taxon>Viridiplantae</taxon>
        <taxon>Streptophyta</taxon>
        <taxon>Embryophyta</taxon>
        <taxon>Tracheophyta</taxon>
        <taxon>Spermatophyta</taxon>
        <taxon>Magnoliopsida</taxon>
        <taxon>Liliopsida</taxon>
        <taxon>Arecaceae</taxon>
        <taxon>Coryphoideae</taxon>
        <taxon>Phoeniceae</taxon>
        <taxon>Phoenix</taxon>
    </lineage>
</organism>
<keyword evidence="2" id="KW-1185">Reference proteome</keyword>
<evidence type="ECO:0000313" key="10">
    <source>
        <dbReference type="RefSeq" id="XP_038973693.1"/>
    </source>
</evidence>
<evidence type="ECO:0000313" key="7">
    <source>
        <dbReference type="RefSeq" id="XP_008791381.1"/>
    </source>
</evidence>
<evidence type="ECO:0000313" key="18">
    <source>
        <dbReference type="RefSeq" id="XP_038973701.1"/>
    </source>
</evidence>
<evidence type="ECO:0000313" key="4">
    <source>
        <dbReference type="RefSeq" id="XP_008791375.1"/>
    </source>
</evidence>
<dbReference type="RefSeq" id="XP_038973696.1">
    <property type="nucleotide sequence ID" value="XM_039117768.1"/>
</dbReference>
<dbReference type="RefSeq" id="XP_038973695.1">
    <property type="nucleotide sequence ID" value="XM_039117767.1"/>
</dbReference>
<evidence type="ECO:0000313" key="3">
    <source>
        <dbReference type="RefSeq" id="XP_008791374.1"/>
    </source>
</evidence>
<feature type="coiled-coil region" evidence="1">
    <location>
        <begin position="42"/>
        <end position="69"/>
    </location>
</feature>
<evidence type="ECO:0000313" key="15">
    <source>
        <dbReference type="RefSeq" id="XP_038973698.1"/>
    </source>
</evidence>
<evidence type="ECO:0000313" key="5">
    <source>
        <dbReference type="RefSeq" id="XP_008791377.1"/>
    </source>
</evidence>
<evidence type="ECO:0000313" key="16">
    <source>
        <dbReference type="RefSeq" id="XP_038973699.1"/>
    </source>
</evidence>
<dbReference type="RefSeq" id="XP_008791374.1">
    <property type="nucleotide sequence ID" value="XM_008793152.3"/>
</dbReference>
<accession>A0A8B8ZHQ4</accession>
<proteinExistence type="predicted"/>
<dbReference type="RefSeq" id="XP_038973701.1">
    <property type="nucleotide sequence ID" value="XM_039117773.1"/>
</dbReference>
<keyword evidence="1" id="KW-0175">Coiled coil</keyword>
<dbReference type="RefSeq" id="XP_038973694.1">
    <property type="nucleotide sequence ID" value="XM_039117766.1"/>
</dbReference>
<dbReference type="InterPro" id="IPR053327">
    <property type="entry name" value="KIP"/>
</dbReference>
<dbReference type="Proteomes" id="UP000228380">
    <property type="component" value="Unplaced"/>
</dbReference>
<evidence type="ECO:0000313" key="9">
    <source>
        <dbReference type="RefSeq" id="XP_038973692.1"/>
    </source>
</evidence>
<dbReference type="RefSeq" id="XP_038973700.1">
    <property type="nucleotide sequence ID" value="XM_039117772.1"/>
</dbReference>
<evidence type="ECO:0000313" key="11">
    <source>
        <dbReference type="RefSeq" id="XP_038973694.1"/>
    </source>
</evidence>
<dbReference type="RefSeq" id="XP_008791380.1">
    <property type="nucleotide sequence ID" value="XM_008793158.3"/>
</dbReference>
<evidence type="ECO:0000313" key="6">
    <source>
        <dbReference type="RefSeq" id="XP_008791380.1"/>
    </source>
</evidence>
<sequence length="265" mass="30060">MASGEPQKQLLSLIRDFVAEKSQGERRVADLKKRFLEVQTDLDAANAHLEAAKRTKEVSEQELKGSQVQLSMAFASIKTQEARIFLLQEEISKVGSDLDALKAEENVQRDEFISTMNELNVKIRQFQEMVVCDFQKQRCPELSSDNADKYNSCNQVLDVQDALKDLKDRIECINAQMHKSEDEYQRELHYHDEVSKELPNVKRRGFLVEAILGEMKLLQELAGQTNELEKAYASAGGELQRRYVCPRCGCNNMGDLGGAEAIENN</sequence>
<dbReference type="KEGG" id="pda:103708303"/>
<gene>
    <name evidence="3 4 5 6 7 8 9 10 11 12 13 14 15 16 17 18 19" type="primary">LOC103708303</name>
</gene>
<dbReference type="PANTHER" id="PTHR36001:SF2">
    <property type="entry name" value="CTAGE FAMILY PROTEIN-RELATED"/>
    <property type="match status" value="1"/>
</dbReference>
<dbReference type="RefSeq" id="XP_038973702.1">
    <property type="nucleotide sequence ID" value="XM_039117774.1"/>
</dbReference>
<dbReference type="RefSeq" id="XP_008791381.1">
    <property type="nucleotide sequence ID" value="XM_008793159.3"/>
</dbReference>
<dbReference type="GeneID" id="103708303"/>
<evidence type="ECO:0000313" key="8">
    <source>
        <dbReference type="RefSeq" id="XP_038973691.1"/>
    </source>
</evidence>
<name>A0A8B8ZHQ4_PHODC</name>
<evidence type="ECO:0000313" key="14">
    <source>
        <dbReference type="RefSeq" id="XP_038973697.1"/>
    </source>
</evidence>
<evidence type="ECO:0000313" key="2">
    <source>
        <dbReference type="Proteomes" id="UP000228380"/>
    </source>
</evidence>
<evidence type="ECO:0000313" key="19">
    <source>
        <dbReference type="RefSeq" id="XP_038973702.1"/>
    </source>
</evidence>
<dbReference type="RefSeq" id="XP_038973699.1">
    <property type="nucleotide sequence ID" value="XM_039117771.1"/>
</dbReference>
<reference evidence="3 4" key="1">
    <citation type="submission" date="2025-04" db="UniProtKB">
        <authorList>
            <consortium name="RefSeq"/>
        </authorList>
    </citation>
    <scope>IDENTIFICATION</scope>
    <source>
        <tissue evidence="3 4">Young leaves</tissue>
    </source>
</reference>
<dbReference type="RefSeq" id="XP_038973698.1">
    <property type="nucleotide sequence ID" value="XM_039117770.1"/>
</dbReference>